<keyword evidence="3" id="KW-1185">Reference proteome</keyword>
<keyword evidence="1" id="KW-0732">Signal</keyword>
<feature type="chain" id="PRO_5040962879" evidence="1">
    <location>
        <begin position="21"/>
        <end position="154"/>
    </location>
</feature>
<dbReference type="AlphaFoldDB" id="A0A9X1X2I5"/>
<evidence type="ECO:0000256" key="1">
    <source>
        <dbReference type="SAM" id="SignalP"/>
    </source>
</evidence>
<dbReference type="SUPFAM" id="SSF54427">
    <property type="entry name" value="NTF2-like"/>
    <property type="match status" value="1"/>
</dbReference>
<comment type="caution">
    <text evidence="2">The sequence shown here is derived from an EMBL/GenBank/DDBJ whole genome shotgun (WGS) entry which is preliminary data.</text>
</comment>
<dbReference type="InterPro" id="IPR032710">
    <property type="entry name" value="NTF2-like_dom_sf"/>
</dbReference>
<reference evidence="2" key="1">
    <citation type="submission" date="2022-04" db="EMBL/GenBank/DDBJ databases">
        <title>Mucilaginibacter sp. RS28 isolated from freshwater.</title>
        <authorList>
            <person name="Ko S.-R."/>
        </authorList>
    </citation>
    <scope>NUCLEOTIDE SEQUENCE</scope>
    <source>
        <strain evidence="2">RS28</strain>
    </source>
</reference>
<name>A0A9X1X2I5_9SPHI</name>
<sequence>MKNSILLILPMILFAKVGLAQSTEQDGIRKTINTLFDAMKKGDSTLLRTTFHKSAVLHTISAQKDGTVLLGNKERIDDFAKAVGTPHTQVWDERITITDIKIDGDLASVWVPYKFYLGGNYSHCGVDSFQLMKTADGWKIIYLVDTRRKDKCPE</sequence>
<organism evidence="2 3">
    <name type="scientific">Mucilaginibacter straminoryzae</name>
    <dbReference type="NCBI Taxonomy" id="2932774"/>
    <lineage>
        <taxon>Bacteria</taxon>
        <taxon>Pseudomonadati</taxon>
        <taxon>Bacteroidota</taxon>
        <taxon>Sphingobacteriia</taxon>
        <taxon>Sphingobacteriales</taxon>
        <taxon>Sphingobacteriaceae</taxon>
        <taxon>Mucilaginibacter</taxon>
    </lineage>
</organism>
<evidence type="ECO:0000313" key="2">
    <source>
        <dbReference type="EMBL" id="MCJ8208795.1"/>
    </source>
</evidence>
<protein>
    <submittedName>
        <fullName evidence="2">Nuclear transport factor 2 family protein</fullName>
    </submittedName>
</protein>
<proteinExistence type="predicted"/>
<dbReference type="Gene3D" id="3.10.450.50">
    <property type="match status" value="1"/>
</dbReference>
<accession>A0A9X1X2I5</accession>
<dbReference type="InterPro" id="IPR039437">
    <property type="entry name" value="FrzH/put_lumazine-bd"/>
</dbReference>
<dbReference type="EMBL" id="JALJEJ010000001">
    <property type="protein sequence ID" value="MCJ8208795.1"/>
    <property type="molecule type" value="Genomic_DNA"/>
</dbReference>
<gene>
    <name evidence="2" type="ORF">MUY27_03685</name>
</gene>
<dbReference type="Pfam" id="PF12893">
    <property type="entry name" value="Lumazine_bd_2"/>
    <property type="match status" value="1"/>
</dbReference>
<dbReference type="Proteomes" id="UP001139450">
    <property type="component" value="Unassembled WGS sequence"/>
</dbReference>
<evidence type="ECO:0000313" key="3">
    <source>
        <dbReference type="Proteomes" id="UP001139450"/>
    </source>
</evidence>
<dbReference type="RefSeq" id="WP_245128623.1">
    <property type="nucleotide sequence ID" value="NZ_JALJEJ010000001.1"/>
</dbReference>
<feature type="signal peptide" evidence="1">
    <location>
        <begin position="1"/>
        <end position="20"/>
    </location>
</feature>